<organism evidence="1 2">
    <name type="scientific">Leptospira santarosai</name>
    <dbReference type="NCBI Taxonomy" id="28183"/>
    <lineage>
        <taxon>Bacteria</taxon>
        <taxon>Pseudomonadati</taxon>
        <taxon>Spirochaetota</taxon>
        <taxon>Spirochaetia</taxon>
        <taxon>Leptospirales</taxon>
        <taxon>Leptospiraceae</taxon>
        <taxon>Leptospira</taxon>
    </lineage>
</organism>
<proteinExistence type="predicted"/>
<dbReference type="AlphaFoldDB" id="A0A2P1QTW0"/>
<evidence type="ECO:0000313" key="2">
    <source>
        <dbReference type="Proteomes" id="UP000033961"/>
    </source>
</evidence>
<reference evidence="1 2" key="1">
    <citation type="journal article" date="2015" name="Genome Announc.">
        <title>Draft Genome Sequences of Leptospira santarosai Strains U160, U164, and U233, Isolated from Asymptomatic Cattle.</title>
        <authorList>
            <person name="Kremer F.S."/>
            <person name="Eslabao M.R."/>
            <person name="Provisor M."/>
            <person name="Woloski R.D."/>
            <person name="Ramires O.V."/>
            <person name="Moreno L.Z."/>
            <person name="Moreno A.M."/>
            <person name="Hamond C."/>
            <person name="Lilenbaum W."/>
            <person name="Dellagostin O.A."/>
        </authorList>
    </citation>
    <scope>NUCLEOTIDE SEQUENCE [LARGE SCALE GENOMIC DNA]</scope>
    <source>
        <strain evidence="1 2">U160</strain>
    </source>
</reference>
<protein>
    <submittedName>
        <fullName evidence="1">Uncharacterized protein</fullName>
    </submittedName>
</protein>
<dbReference type="EMBL" id="CP027843">
    <property type="protein sequence ID" value="AVQ12334.1"/>
    <property type="molecule type" value="Genomic_DNA"/>
</dbReference>
<sequence length="83" mass="9971">MKAQILPNTVPYWDVVDLIKFENEKEHWMHIGYYRRPKDKLVWGNQTTITEPISTWKKVLIQATKEKPWFRELLSEVNAELSL</sequence>
<accession>A0A2P1QTW0</accession>
<evidence type="ECO:0000313" key="1">
    <source>
        <dbReference type="EMBL" id="AVQ12334.1"/>
    </source>
</evidence>
<name>A0A2P1QTW0_9LEPT</name>
<gene>
    <name evidence="1" type="ORF">XB16_2007</name>
</gene>
<dbReference type="Proteomes" id="UP000033961">
    <property type="component" value="Chromosome I"/>
</dbReference>